<organism evidence="2 3">
    <name type="scientific">Trichinella pseudospiralis</name>
    <name type="common">Parasitic roundworm</name>
    <dbReference type="NCBI Taxonomy" id="6337"/>
    <lineage>
        <taxon>Eukaryota</taxon>
        <taxon>Metazoa</taxon>
        <taxon>Ecdysozoa</taxon>
        <taxon>Nematoda</taxon>
        <taxon>Enoplea</taxon>
        <taxon>Dorylaimia</taxon>
        <taxon>Trichinellida</taxon>
        <taxon>Trichinellidae</taxon>
        <taxon>Trichinella</taxon>
    </lineage>
</organism>
<dbReference type="AlphaFoldDB" id="A0A0V1EHX1"/>
<dbReference type="Proteomes" id="UP000054632">
    <property type="component" value="Unassembled WGS sequence"/>
</dbReference>
<sequence length="79" mass="8539">MSRQTAITDSQNSTMSTSSTVGTCSVSKSCRGSIVLPLIIVFISSKSDTLNNENNNSFLPLLVQCIQSSSYFIPTLFII</sequence>
<proteinExistence type="predicted"/>
<protein>
    <submittedName>
        <fullName evidence="2">Uncharacterized protein</fullName>
    </submittedName>
</protein>
<dbReference type="EMBL" id="JYDR01000035">
    <property type="protein sequence ID" value="KRY73334.1"/>
    <property type="molecule type" value="Genomic_DNA"/>
</dbReference>
<comment type="caution">
    <text evidence="2">The sequence shown here is derived from an EMBL/GenBank/DDBJ whole genome shotgun (WGS) entry which is preliminary data.</text>
</comment>
<gene>
    <name evidence="2" type="ORF">T4A_12704</name>
</gene>
<feature type="compositionally biased region" description="Low complexity" evidence="1">
    <location>
        <begin position="13"/>
        <end position="25"/>
    </location>
</feature>
<accession>A0A0V1EHX1</accession>
<feature type="region of interest" description="Disordered" evidence="1">
    <location>
        <begin position="1"/>
        <end position="25"/>
    </location>
</feature>
<evidence type="ECO:0000313" key="2">
    <source>
        <dbReference type="EMBL" id="KRY73334.1"/>
    </source>
</evidence>
<name>A0A0V1EHX1_TRIPS</name>
<feature type="compositionally biased region" description="Polar residues" evidence="1">
    <location>
        <begin position="1"/>
        <end position="12"/>
    </location>
</feature>
<reference evidence="2 3" key="1">
    <citation type="submission" date="2015-01" db="EMBL/GenBank/DDBJ databases">
        <title>Evolution of Trichinella species and genotypes.</title>
        <authorList>
            <person name="Korhonen P.K."/>
            <person name="Edoardo P."/>
            <person name="Giuseppe L.R."/>
            <person name="Gasser R.B."/>
        </authorList>
    </citation>
    <scope>NUCLEOTIDE SEQUENCE [LARGE SCALE GENOMIC DNA]</scope>
    <source>
        <strain evidence="2">ISS13</strain>
    </source>
</reference>
<evidence type="ECO:0000313" key="3">
    <source>
        <dbReference type="Proteomes" id="UP000054632"/>
    </source>
</evidence>
<evidence type="ECO:0000256" key="1">
    <source>
        <dbReference type="SAM" id="MobiDB-lite"/>
    </source>
</evidence>